<name>A0ABU8M4U7_9PSEU</name>
<evidence type="ECO:0008006" key="4">
    <source>
        <dbReference type="Google" id="ProtNLM"/>
    </source>
</evidence>
<feature type="transmembrane region" description="Helical" evidence="1">
    <location>
        <begin position="200"/>
        <end position="221"/>
    </location>
</feature>
<comment type="caution">
    <text evidence="2">The sequence shown here is derived from an EMBL/GenBank/DDBJ whole genome shotgun (WGS) entry which is preliminary data.</text>
</comment>
<accession>A0ABU8M4U7</accession>
<gene>
    <name evidence="2" type="ORF">WCD58_14400</name>
</gene>
<reference evidence="2 3" key="1">
    <citation type="submission" date="2024-03" db="EMBL/GenBank/DDBJ databases">
        <title>Actinomycetospora sp. OC33-EN07, a novel actinomycete isolated from wild orchid (Aerides multiflora).</title>
        <authorList>
            <person name="Suriyachadkun C."/>
        </authorList>
    </citation>
    <scope>NUCLEOTIDE SEQUENCE [LARGE SCALE GENOMIC DNA]</scope>
    <source>
        <strain evidence="2 3">OC33-EN07</strain>
    </source>
</reference>
<dbReference type="RefSeq" id="WP_337703733.1">
    <property type="nucleotide sequence ID" value="NZ_JBBEGM010000005.1"/>
</dbReference>
<sequence>MPRGDWVDALRAHRRGVAAVVALALVVAALVALLRSPTFAATATAVGTPAGAARTAVGLAATTPVQAEVAAAGGIAAADVADAVEVGATDAGIVTVVARAAAPEQARALADAMTRALAAALTRVDAAGLRAAVEPLDDQLRETGTTLLATPLGDPARPLLEQRYAALTTEITARTAAPAPRLLPDGDPVVTEERSAVAEALLAALAVLVLAVVATLVVRGLRGERAARARRDRTLALARVDGPHAVLHPGDDVPAVLTRLYADVVRGRGPVLVLQLAHPRVRDLGRDLVEAARITGDVLPLRDLTPDVRLPPPDDRDAPAVHSLRRRRADEDALARIREVGVRAALVAVDTRRGPPTRLADAVSVLEGRAVEVRGVVVWRGRFPRPT</sequence>
<proteinExistence type="predicted"/>
<protein>
    <recommendedName>
        <fullName evidence="4">Capsular polysaccharide biosynthesis protein</fullName>
    </recommendedName>
</protein>
<organism evidence="2 3">
    <name type="scientific">Actinomycetospora flava</name>
    <dbReference type="NCBI Taxonomy" id="3129232"/>
    <lineage>
        <taxon>Bacteria</taxon>
        <taxon>Bacillati</taxon>
        <taxon>Actinomycetota</taxon>
        <taxon>Actinomycetes</taxon>
        <taxon>Pseudonocardiales</taxon>
        <taxon>Pseudonocardiaceae</taxon>
        <taxon>Actinomycetospora</taxon>
    </lineage>
</organism>
<keyword evidence="1" id="KW-0472">Membrane</keyword>
<keyword evidence="1" id="KW-1133">Transmembrane helix</keyword>
<dbReference type="Proteomes" id="UP001369736">
    <property type="component" value="Unassembled WGS sequence"/>
</dbReference>
<evidence type="ECO:0000313" key="2">
    <source>
        <dbReference type="EMBL" id="MEJ2862359.1"/>
    </source>
</evidence>
<evidence type="ECO:0000313" key="3">
    <source>
        <dbReference type="Proteomes" id="UP001369736"/>
    </source>
</evidence>
<keyword evidence="3" id="KW-1185">Reference proteome</keyword>
<evidence type="ECO:0000256" key="1">
    <source>
        <dbReference type="SAM" id="Phobius"/>
    </source>
</evidence>
<keyword evidence="1" id="KW-0812">Transmembrane</keyword>
<dbReference type="EMBL" id="JBBEGM010000005">
    <property type="protein sequence ID" value="MEJ2862359.1"/>
    <property type="molecule type" value="Genomic_DNA"/>
</dbReference>